<comment type="similarity">
    <text evidence="1">Belongs to the LysR transcriptional regulatory family.</text>
</comment>
<name>A0ABD5LXF9_PROMI</name>
<dbReference type="SUPFAM" id="SSF53850">
    <property type="entry name" value="Periplasmic binding protein-like II"/>
    <property type="match status" value="1"/>
</dbReference>
<dbReference type="InterPro" id="IPR005119">
    <property type="entry name" value="LysR_subst-bd"/>
</dbReference>
<keyword evidence="3" id="KW-0804">Transcription</keyword>
<comment type="caution">
    <text evidence="5">The sequence shown here is derived from an EMBL/GenBank/DDBJ whole genome shotgun (WGS) entry which is preliminary data.</text>
</comment>
<feature type="domain" description="LysR substrate-binding" evidence="4">
    <location>
        <begin position="2"/>
        <end position="173"/>
    </location>
</feature>
<evidence type="ECO:0000256" key="3">
    <source>
        <dbReference type="ARBA" id="ARBA00023163"/>
    </source>
</evidence>
<gene>
    <name evidence="5" type="ORF">I3679_018785</name>
</gene>
<proteinExistence type="inferred from homology"/>
<accession>A0ABD5LXF9</accession>
<dbReference type="PANTHER" id="PTHR30126:SF6">
    <property type="entry name" value="HTH-TYPE TRANSCRIPTIONAL REGULATOR CYSB-RELATED"/>
    <property type="match status" value="1"/>
</dbReference>
<dbReference type="Pfam" id="PF03466">
    <property type="entry name" value="LysR_substrate"/>
    <property type="match status" value="1"/>
</dbReference>
<dbReference type="EMBL" id="JADQCH020000002">
    <property type="protein sequence ID" value="MEY2345109.1"/>
    <property type="molecule type" value="Genomic_DNA"/>
</dbReference>
<evidence type="ECO:0000259" key="4">
    <source>
        <dbReference type="Pfam" id="PF03466"/>
    </source>
</evidence>
<dbReference type="PANTHER" id="PTHR30126">
    <property type="entry name" value="HTH-TYPE TRANSCRIPTIONAL REGULATOR"/>
    <property type="match status" value="1"/>
</dbReference>
<evidence type="ECO:0000256" key="2">
    <source>
        <dbReference type="ARBA" id="ARBA00023015"/>
    </source>
</evidence>
<reference evidence="5" key="1">
    <citation type="submission" date="2021-05" db="EMBL/GenBank/DDBJ databases">
        <title>First report of NDM-5 and VEB-6 producing Proteus mirabilis isolated from blood of a sepsis patient in Kolkata, India.</title>
        <authorList>
            <person name="Halder G."/>
            <person name="Chaudhuri B."/>
            <person name="Dutta S."/>
        </authorList>
    </citation>
    <scope>NUCLEOTIDE SEQUENCE [LARGE SCALE GENOMIC DNA]</scope>
    <source>
        <strain evidence="5">7049</strain>
    </source>
</reference>
<evidence type="ECO:0000256" key="1">
    <source>
        <dbReference type="ARBA" id="ARBA00009437"/>
    </source>
</evidence>
<protein>
    <recommendedName>
        <fullName evidence="4">LysR substrate-binding domain-containing protein</fullName>
    </recommendedName>
</protein>
<dbReference type="Gene3D" id="3.40.190.10">
    <property type="entry name" value="Periplasmic binding protein-like II"/>
    <property type="match status" value="2"/>
</dbReference>
<sequence>MSLHFHQGAPAQLAEMVKNGDVDFAIATESMHLYEDLITLPCYRWTRSLLVPYDHPLASLPDDQQVTIEQLGQYPLITYVFGFTRGSKLDKVFYKNHLKPQVALTATDTEIIKYYVKRHLGIGVIATVAYDEIEDSQALKCINIDHLVQPSYTHICLSKHTHMKDYMHEFISLYAPHIDRNIIQMPEQWETQWHSKEVYQGLPDLISVNSKEKIIE</sequence>
<dbReference type="AlphaFoldDB" id="A0ABD5LXF9"/>
<organism evidence="5">
    <name type="scientific">Proteus mirabilis</name>
    <dbReference type="NCBI Taxonomy" id="584"/>
    <lineage>
        <taxon>Bacteria</taxon>
        <taxon>Pseudomonadati</taxon>
        <taxon>Pseudomonadota</taxon>
        <taxon>Gammaproteobacteria</taxon>
        <taxon>Enterobacterales</taxon>
        <taxon>Morganellaceae</taxon>
        <taxon>Proteus</taxon>
    </lineage>
</organism>
<keyword evidence="2" id="KW-0805">Transcription regulation</keyword>
<evidence type="ECO:0000313" key="5">
    <source>
        <dbReference type="EMBL" id="MEY2345109.1"/>
    </source>
</evidence>